<dbReference type="PANTHER" id="PTHR39966:SF3">
    <property type="entry name" value="DUF438 DOMAIN-CONTAINING PROTEIN"/>
    <property type="match status" value="1"/>
</dbReference>
<gene>
    <name evidence="4" type="ORF">AKJ54_00800</name>
</gene>
<dbReference type="Gene3D" id="3.30.450.20">
    <property type="entry name" value="PAS domain"/>
    <property type="match status" value="1"/>
</dbReference>
<dbReference type="InterPro" id="IPR035965">
    <property type="entry name" value="PAS-like_dom_sf"/>
</dbReference>
<dbReference type="Gene3D" id="1.20.120.520">
    <property type="entry name" value="nmb1532 protein domain like"/>
    <property type="match status" value="1"/>
</dbReference>
<evidence type="ECO:0000259" key="2">
    <source>
        <dbReference type="Pfam" id="PF01814"/>
    </source>
</evidence>
<dbReference type="Pfam" id="PF04282">
    <property type="entry name" value="DUF438"/>
    <property type="match status" value="1"/>
</dbReference>
<dbReference type="InterPro" id="IPR012312">
    <property type="entry name" value="Hemerythrin-like"/>
</dbReference>
<name>A0A133VKV1_9EURY</name>
<protein>
    <submittedName>
        <fullName evidence="4">Diguanylate cyclase</fullName>
    </submittedName>
</protein>
<proteinExistence type="predicted"/>
<dbReference type="GO" id="GO:0005886">
    <property type="term" value="C:plasma membrane"/>
    <property type="evidence" value="ECO:0007669"/>
    <property type="project" value="TreeGrafter"/>
</dbReference>
<dbReference type="SUPFAM" id="SSF55785">
    <property type="entry name" value="PYP-like sensor domain (PAS domain)"/>
    <property type="match status" value="1"/>
</dbReference>
<feature type="domain" description="Hemerythrin-like" evidence="2">
    <location>
        <begin position="85"/>
        <end position="223"/>
    </location>
</feature>
<dbReference type="PANTHER" id="PTHR39966">
    <property type="entry name" value="BLL2471 PROTEIN-RELATED"/>
    <property type="match status" value="1"/>
</dbReference>
<dbReference type="PATRIC" id="fig|1698283.3.peg.43"/>
<organism evidence="4 5">
    <name type="scientific">candidate division MSBL1 archaeon SCGC-AAA382K21</name>
    <dbReference type="NCBI Taxonomy" id="1698283"/>
    <lineage>
        <taxon>Archaea</taxon>
        <taxon>Methanobacteriati</taxon>
        <taxon>Methanobacteriota</taxon>
        <taxon>candidate division MSBL1</taxon>
    </lineage>
</organism>
<feature type="domain" description="DUF438" evidence="3">
    <location>
        <begin position="8"/>
        <end position="73"/>
    </location>
</feature>
<evidence type="ECO:0000259" key="3">
    <source>
        <dbReference type="Pfam" id="PF04282"/>
    </source>
</evidence>
<keyword evidence="1" id="KW-0175">Coiled coil</keyword>
<accession>A0A133VKV1</accession>
<evidence type="ECO:0000313" key="5">
    <source>
        <dbReference type="Proteomes" id="UP000070504"/>
    </source>
</evidence>
<evidence type="ECO:0000313" key="4">
    <source>
        <dbReference type="EMBL" id="KXB07072.1"/>
    </source>
</evidence>
<evidence type="ECO:0000256" key="1">
    <source>
        <dbReference type="SAM" id="Coils"/>
    </source>
</evidence>
<keyword evidence="5" id="KW-1185">Reference proteome</keyword>
<sequence length="435" mass="50463">MSKEKEKIKELLKELQAGEEIDELREEFKDLLQEISPQEIPSIEQELVKEGVKPAEIAEMCDIHLEIFRESVQSKFELGEISEGHPLRTLYQENGKITKDAELLNLKASSLKEAVGHEERMEKIKDLGKLVSDFMMMDKTHYVRQEMIIFPHIEKRGIKAVPRVLWRKHNENMEMVKGILDMISEKPEDPERFMEKLQEASQELSESLLDMVFRENNILYPTLEELLAEEEWIAIKEQEPEVGYYKVEPGDDWDPDGSPKYPYEVSEEISEERLEALPGGIKSILGDQKLEPDRYLLKKSKDKELDTGFLNLTEINALLANLPVDLTFIDSDNRVRYFSGGERIFPRTRSVLGRPVKFCHPPESVEVVKKILKEFKAGGIDEAEFWIEMGGKFVHIRYFPISDQKGNYLGALEVTQDVTHIRELEGERRILDWVD</sequence>
<dbReference type="Pfam" id="PF01814">
    <property type="entry name" value="Hemerythrin"/>
    <property type="match status" value="1"/>
</dbReference>
<reference evidence="4 5" key="1">
    <citation type="journal article" date="2016" name="Sci. Rep.">
        <title>Metabolic traits of an uncultured archaeal lineage -MSBL1- from brine pools of the Red Sea.</title>
        <authorList>
            <person name="Mwirichia R."/>
            <person name="Alam I."/>
            <person name="Rashid M."/>
            <person name="Vinu M."/>
            <person name="Ba-Alawi W."/>
            <person name="Anthony Kamau A."/>
            <person name="Kamanda Ngugi D."/>
            <person name="Goker M."/>
            <person name="Klenk H.P."/>
            <person name="Bajic V."/>
            <person name="Stingl U."/>
        </authorList>
    </citation>
    <scope>NUCLEOTIDE SEQUENCE [LARGE SCALE GENOMIC DNA]</scope>
    <source>
        <strain evidence="4">SCGC-AAA382K21</strain>
    </source>
</reference>
<dbReference type="AlphaFoldDB" id="A0A133VKV1"/>
<comment type="caution">
    <text evidence="4">The sequence shown here is derived from an EMBL/GenBank/DDBJ whole genome shotgun (WGS) entry which is preliminary data.</text>
</comment>
<dbReference type="Pfam" id="PF13596">
    <property type="entry name" value="PAS_10"/>
    <property type="match status" value="1"/>
</dbReference>
<dbReference type="InterPro" id="IPR007380">
    <property type="entry name" value="DUF438"/>
</dbReference>
<dbReference type="EMBL" id="LHYH01000013">
    <property type="protein sequence ID" value="KXB07072.1"/>
    <property type="molecule type" value="Genomic_DNA"/>
</dbReference>
<dbReference type="Proteomes" id="UP000070504">
    <property type="component" value="Unassembled WGS sequence"/>
</dbReference>
<feature type="coiled-coil region" evidence="1">
    <location>
        <begin position="1"/>
        <end position="34"/>
    </location>
</feature>